<dbReference type="RefSeq" id="WP_379031624.1">
    <property type="nucleotide sequence ID" value="NZ_JBHRXE010000037.1"/>
</dbReference>
<keyword evidence="2" id="KW-1185">Reference proteome</keyword>
<comment type="caution">
    <text evidence="1">The sequence shown here is derived from an EMBL/GenBank/DDBJ whole genome shotgun (WGS) entry which is preliminary data.</text>
</comment>
<dbReference type="EMBL" id="JBHRXE010000037">
    <property type="protein sequence ID" value="MFC3570512.1"/>
    <property type="molecule type" value="Genomic_DNA"/>
</dbReference>
<name>A0ABV7S1A6_9RHOB</name>
<evidence type="ECO:0000313" key="2">
    <source>
        <dbReference type="Proteomes" id="UP001595596"/>
    </source>
</evidence>
<reference evidence="2" key="1">
    <citation type="journal article" date="2019" name="Int. J. Syst. Evol. Microbiol.">
        <title>The Global Catalogue of Microorganisms (GCM) 10K type strain sequencing project: providing services to taxonomists for standard genome sequencing and annotation.</title>
        <authorList>
            <consortium name="The Broad Institute Genomics Platform"/>
            <consortium name="The Broad Institute Genome Sequencing Center for Infectious Disease"/>
            <person name="Wu L."/>
            <person name="Ma J."/>
        </authorList>
    </citation>
    <scope>NUCLEOTIDE SEQUENCE [LARGE SCALE GENOMIC DNA]</scope>
    <source>
        <strain evidence="2">VKM B-3226</strain>
    </source>
</reference>
<organism evidence="1 2">
    <name type="scientific">Paracoccus simplex</name>
    <dbReference type="NCBI Taxonomy" id="2086346"/>
    <lineage>
        <taxon>Bacteria</taxon>
        <taxon>Pseudomonadati</taxon>
        <taxon>Pseudomonadota</taxon>
        <taxon>Alphaproteobacteria</taxon>
        <taxon>Rhodobacterales</taxon>
        <taxon>Paracoccaceae</taxon>
        <taxon>Paracoccus</taxon>
    </lineage>
</organism>
<gene>
    <name evidence="1" type="ORF">ACFOMP_13705</name>
</gene>
<dbReference type="Proteomes" id="UP001595596">
    <property type="component" value="Unassembled WGS sequence"/>
</dbReference>
<evidence type="ECO:0000313" key="1">
    <source>
        <dbReference type="EMBL" id="MFC3570512.1"/>
    </source>
</evidence>
<accession>A0ABV7S1A6</accession>
<protein>
    <submittedName>
        <fullName evidence="1">Uncharacterized protein</fullName>
    </submittedName>
</protein>
<sequence length="85" mass="9486">MLVLSTALAAASVDGTWTRDAIIRDARERLLNGETLPPDLDERLMRLPPVDRIEVLIFLRRSGMMNGPGWTSERLLAPARTGESR</sequence>
<proteinExistence type="predicted"/>